<evidence type="ECO:0000256" key="15">
    <source>
        <dbReference type="ARBA" id="ARBA00048041"/>
    </source>
</evidence>
<evidence type="ECO:0000256" key="14">
    <source>
        <dbReference type="ARBA" id="ARBA00047338"/>
    </source>
</evidence>
<keyword evidence="4 18" id="KW-0285">Flavoprotein</keyword>
<evidence type="ECO:0000256" key="11">
    <source>
        <dbReference type="ARBA" id="ARBA00023033"/>
    </source>
</evidence>
<dbReference type="EC" id="1.-.-.-" evidence="19"/>
<comment type="catalytic activity">
    <reaction evidence="14">
        <text>hypotaurine + NADH + O2 + H(+) = taurine + NAD(+) + H2O</text>
        <dbReference type="Rhea" id="RHEA:74111"/>
        <dbReference type="ChEBI" id="CHEBI:15377"/>
        <dbReference type="ChEBI" id="CHEBI:15378"/>
        <dbReference type="ChEBI" id="CHEBI:15379"/>
        <dbReference type="ChEBI" id="CHEBI:57540"/>
        <dbReference type="ChEBI" id="CHEBI:57853"/>
        <dbReference type="ChEBI" id="CHEBI:57945"/>
        <dbReference type="ChEBI" id="CHEBI:507393"/>
        <dbReference type="EC" id="1.14.13.8"/>
    </reaction>
    <physiologicalReaction direction="left-to-right" evidence="14">
        <dbReference type="Rhea" id="RHEA:74112"/>
    </physiologicalReaction>
</comment>
<evidence type="ECO:0000256" key="9">
    <source>
        <dbReference type="ARBA" id="ARBA00022989"/>
    </source>
</evidence>
<evidence type="ECO:0000256" key="6">
    <source>
        <dbReference type="ARBA" id="ARBA00022824"/>
    </source>
</evidence>
<dbReference type="GO" id="GO:0050661">
    <property type="term" value="F:NADP binding"/>
    <property type="evidence" value="ECO:0007669"/>
    <property type="project" value="InterPro"/>
</dbReference>
<dbReference type="GO" id="GO:0034899">
    <property type="term" value="F:trimethylamine monooxygenase activity"/>
    <property type="evidence" value="ECO:0007669"/>
    <property type="project" value="UniProtKB-EC"/>
</dbReference>
<dbReference type="PRINTS" id="PR01121">
    <property type="entry name" value="FMOXYGENASE1"/>
</dbReference>
<evidence type="ECO:0000313" key="22">
    <source>
        <dbReference type="Proteomes" id="UP000887013"/>
    </source>
</evidence>
<proteinExistence type="inferred from homology"/>
<evidence type="ECO:0000256" key="12">
    <source>
        <dbReference type="ARBA" id="ARBA00023136"/>
    </source>
</evidence>
<dbReference type="InterPro" id="IPR000960">
    <property type="entry name" value="Flavin_mOase"/>
</dbReference>
<evidence type="ECO:0000256" key="20">
    <source>
        <dbReference type="SAM" id="MobiDB-lite"/>
    </source>
</evidence>
<evidence type="ECO:0000256" key="19">
    <source>
        <dbReference type="RuleBase" id="RU361177"/>
    </source>
</evidence>
<dbReference type="AlphaFoldDB" id="A0A8X6TXJ2"/>
<evidence type="ECO:0000256" key="16">
    <source>
        <dbReference type="ARBA" id="ARBA00048088"/>
    </source>
</evidence>
<dbReference type="Pfam" id="PF00743">
    <property type="entry name" value="FMO-like"/>
    <property type="match status" value="1"/>
</dbReference>
<comment type="function">
    <text evidence="13">Broad spectrum monooxygenase that catalyzes the oxygenation of a wide variety of nitrogen- and sulfur-containing compounds including xenobiotics. Catalyzes the S-oxygenation of hypotaurine to produce taurine, an organic osmolyte involved in cell volume regulation as well as a variety of cytoprotective and developmental processes. In vitro, catalyzes the N-oxygenation of trimethylamine (TMA) to produce trimethylamine N-oxide (TMAO) and could therefore participate to the detoxification of this compound that is generated by the action of gut microbiota from dietary precursors such as choline, choline containing compounds, betaine or L-carnitine.</text>
</comment>
<evidence type="ECO:0000256" key="1">
    <source>
        <dbReference type="ARBA" id="ARBA00001974"/>
    </source>
</evidence>
<evidence type="ECO:0000256" key="17">
    <source>
        <dbReference type="ARBA" id="ARBA00049443"/>
    </source>
</evidence>
<evidence type="ECO:0000256" key="7">
    <source>
        <dbReference type="ARBA" id="ARBA00022827"/>
    </source>
</evidence>
<dbReference type="OrthoDB" id="66881at2759"/>
<keyword evidence="10 18" id="KW-0560">Oxidoreductase</keyword>
<evidence type="ECO:0000256" key="10">
    <source>
        <dbReference type="ARBA" id="ARBA00023002"/>
    </source>
</evidence>
<comment type="catalytic activity">
    <reaction evidence="16">
        <text>trimethylamine + NADPH + O2 = trimethylamine N-oxide + NADP(+) + H2O</text>
        <dbReference type="Rhea" id="RHEA:31979"/>
        <dbReference type="ChEBI" id="CHEBI:15377"/>
        <dbReference type="ChEBI" id="CHEBI:15379"/>
        <dbReference type="ChEBI" id="CHEBI:15724"/>
        <dbReference type="ChEBI" id="CHEBI:57783"/>
        <dbReference type="ChEBI" id="CHEBI:58349"/>
        <dbReference type="ChEBI" id="CHEBI:58389"/>
        <dbReference type="EC" id="1.14.13.148"/>
    </reaction>
    <physiologicalReaction direction="left-to-right" evidence="16">
        <dbReference type="Rhea" id="RHEA:31980"/>
    </physiologicalReaction>
</comment>
<sequence length="536" mass="61537">MQNELHWRKRSSSQPGMLSPKRIAVIGAGTSGLTAIKCCKEEGMAVTCFEKTDNFGGRWRYRRNSIPGVASVMKSTVSVHSKEMLAFSDFPPPENFPNYLHHVKMLEYLHLYAEQFNLLQHIEYQCEVVRVVPAKDYDNSGKWLLKIINSINGNETEQEFDGVMICTGRLSYPFIPTIPSTENFKGKIMHSQSLKVTTEFENLSVLIVGHGNSAMDAAVDISTLAKEVYLSTRNGTWLYPKVGPKGLPFDMTLLRRHFHILKHYFNGTVNSVLEKYLETKIQHDIYKLKPNHRAFDRCPPMNDIIPDKILTGRVYVKGTIKNFEENAITFEGEQKAIDIDAVVFATGYEMKIPILDDAVYKTTENKPSLYKRVFPVELKHPTLAVIGFVESQGPTSTVAESQCRWVSRIFSKKLKLPERDILIQRMRSKVHNAHTLKEDYIEYMKELADEYGVKPDMATLLFKDFYLFWMCFTGPFLSYQFRLNGPYKWDGARKAIVDCYDRVMFPLSARTSTNKITANNNTNENNRNESLNNYEN</sequence>
<dbReference type="PRINTS" id="PR00370">
    <property type="entry name" value="FMOXYGENASE"/>
</dbReference>
<dbReference type="GO" id="GO:0004499">
    <property type="term" value="F:N,N-dimethylaniline monooxygenase activity"/>
    <property type="evidence" value="ECO:0007669"/>
    <property type="project" value="UniProtKB-UniRule"/>
</dbReference>
<dbReference type="PIRSF" id="PIRSF000332">
    <property type="entry name" value="FMO"/>
    <property type="match status" value="1"/>
</dbReference>
<comment type="catalytic activity">
    <reaction evidence="15">
        <text>hypotaurine + NADPH + O2 + H(+) = taurine + NADP(+) + H2O</text>
        <dbReference type="Rhea" id="RHEA:69819"/>
        <dbReference type="ChEBI" id="CHEBI:15377"/>
        <dbReference type="ChEBI" id="CHEBI:15378"/>
        <dbReference type="ChEBI" id="CHEBI:15379"/>
        <dbReference type="ChEBI" id="CHEBI:57783"/>
        <dbReference type="ChEBI" id="CHEBI:57853"/>
        <dbReference type="ChEBI" id="CHEBI:58349"/>
        <dbReference type="ChEBI" id="CHEBI:507393"/>
        <dbReference type="EC" id="1.14.13.8"/>
    </reaction>
    <physiologicalReaction direction="left-to-right" evidence="15">
        <dbReference type="Rhea" id="RHEA:69820"/>
    </physiologicalReaction>
</comment>
<protein>
    <recommendedName>
        <fullName evidence="19">Flavin-containing monooxygenase</fullName>
        <ecNumber evidence="19">1.-.-.-</ecNumber>
    </recommendedName>
</protein>
<gene>
    <name evidence="21" type="primary">FMO5</name>
    <name evidence="21" type="ORF">NPIL_693941</name>
</gene>
<dbReference type="InterPro" id="IPR050346">
    <property type="entry name" value="FMO-like"/>
</dbReference>
<comment type="catalytic activity">
    <reaction evidence="17">
        <text>N,N-dimethylaniline + NADPH + O2 + H(+) = N,N-dimethylaniline N-oxide + NADP(+) + H2O</text>
        <dbReference type="Rhea" id="RHEA:24468"/>
        <dbReference type="ChEBI" id="CHEBI:15377"/>
        <dbReference type="ChEBI" id="CHEBI:15378"/>
        <dbReference type="ChEBI" id="CHEBI:15379"/>
        <dbReference type="ChEBI" id="CHEBI:16269"/>
        <dbReference type="ChEBI" id="CHEBI:17735"/>
        <dbReference type="ChEBI" id="CHEBI:57783"/>
        <dbReference type="ChEBI" id="CHEBI:58349"/>
        <dbReference type="EC" id="1.14.13.8"/>
    </reaction>
    <physiologicalReaction direction="left-to-right" evidence="17">
        <dbReference type="Rhea" id="RHEA:24469"/>
    </physiologicalReaction>
</comment>
<evidence type="ECO:0000256" key="5">
    <source>
        <dbReference type="ARBA" id="ARBA00022692"/>
    </source>
</evidence>
<evidence type="ECO:0000256" key="2">
    <source>
        <dbReference type="ARBA" id="ARBA00004389"/>
    </source>
</evidence>
<keyword evidence="7 18" id="KW-0274">FAD</keyword>
<accession>A0A8X6TXJ2</accession>
<dbReference type="SUPFAM" id="SSF51905">
    <property type="entry name" value="FAD/NAD(P)-binding domain"/>
    <property type="match status" value="2"/>
</dbReference>
<comment type="cofactor">
    <cofactor evidence="1 18 19">
        <name>FAD</name>
        <dbReference type="ChEBI" id="CHEBI:57692"/>
    </cofactor>
</comment>
<dbReference type="EMBL" id="BMAW01066880">
    <property type="protein sequence ID" value="GFT56993.1"/>
    <property type="molecule type" value="Genomic_DNA"/>
</dbReference>
<evidence type="ECO:0000256" key="18">
    <source>
        <dbReference type="PIRNR" id="PIRNR000332"/>
    </source>
</evidence>
<keyword evidence="5" id="KW-0812">Transmembrane</keyword>
<keyword evidence="11 18" id="KW-0503">Monooxygenase</keyword>
<evidence type="ECO:0000256" key="8">
    <source>
        <dbReference type="ARBA" id="ARBA00022857"/>
    </source>
</evidence>
<dbReference type="Gene3D" id="3.50.50.60">
    <property type="entry name" value="FAD/NAD(P)-binding domain"/>
    <property type="match status" value="4"/>
</dbReference>
<keyword evidence="12 18" id="KW-0472">Membrane</keyword>
<comment type="similarity">
    <text evidence="3 18 19">Belongs to the FMO family.</text>
</comment>
<dbReference type="GO" id="GO:0050660">
    <property type="term" value="F:flavin adenine dinucleotide binding"/>
    <property type="evidence" value="ECO:0007669"/>
    <property type="project" value="InterPro"/>
</dbReference>
<dbReference type="GO" id="GO:0005789">
    <property type="term" value="C:endoplasmic reticulum membrane"/>
    <property type="evidence" value="ECO:0007669"/>
    <property type="project" value="UniProtKB-SubCell"/>
</dbReference>
<reference evidence="21" key="1">
    <citation type="submission" date="2020-08" db="EMBL/GenBank/DDBJ databases">
        <title>Multicomponent nature underlies the extraordinary mechanical properties of spider dragline silk.</title>
        <authorList>
            <person name="Kono N."/>
            <person name="Nakamura H."/>
            <person name="Mori M."/>
            <person name="Yoshida Y."/>
            <person name="Ohtoshi R."/>
            <person name="Malay A.D."/>
            <person name="Moran D.A.P."/>
            <person name="Tomita M."/>
            <person name="Numata K."/>
            <person name="Arakawa K."/>
        </authorList>
    </citation>
    <scope>NUCLEOTIDE SEQUENCE</scope>
</reference>
<dbReference type="PANTHER" id="PTHR23023">
    <property type="entry name" value="DIMETHYLANILINE MONOOXYGENASE"/>
    <property type="match status" value="1"/>
</dbReference>
<dbReference type="InterPro" id="IPR020946">
    <property type="entry name" value="Flavin_mOase-like"/>
</dbReference>
<evidence type="ECO:0000256" key="13">
    <source>
        <dbReference type="ARBA" id="ARBA00045957"/>
    </source>
</evidence>
<comment type="caution">
    <text evidence="21">The sequence shown here is derived from an EMBL/GenBank/DDBJ whole genome shotgun (WGS) entry which is preliminary data.</text>
</comment>
<keyword evidence="22" id="KW-1185">Reference proteome</keyword>
<dbReference type="InterPro" id="IPR002253">
    <property type="entry name" value="Flavin_mOase_1"/>
</dbReference>
<comment type="subcellular location">
    <subcellularLocation>
        <location evidence="2">Endoplasmic reticulum membrane</location>
        <topology evidence="2">Single-pass membrane protein</topology>
    </subcellularLocation>
</comment>
<name>A0A8X6TXJ2_NEPPI</name>
<organism evidence="21 22">
    <name type="scientific">Nephila pilipes</name>
    <name type="common">Giant wood spider</name>
    <name type="synonym">Nephila maculata</name>
    <dbReference type="NCBI Taxonomy" id="299642"/>
    <lineage>
        <taxon>Eukaryota</taxon>
        <taxon>Metazoa</taxon>
        <taxon>Ecdysozoa</taxon>
        <taxon>Arthropoda</taxon>
        <taxon>Chelicerata</taxon>
        <taxon>Arachnida</taxon>
        <taxon>Araneae</taxon>
        <taxon>Araneomorphae</taxon>
        <taxon>Entelegynae</taxon>
        <taxon>Araneoidea</taxon>
        <taxon>Nephilidae</taxon>
        <taxon>Nephila</taxon>
    </lineage>
</organism>
<dbReference type="InterPro" id="IPR036188">
    <property type="entry name" value="FAD/NAD-bd_sf"/>
</dbReference>
<keyword evidence="8 18" id="KW-0521">NADP</keyword>
<keyword evidence="9" id="KW-1133">Transmembrane helix</keyword>
<evidence type="ECO:0000256" key="3">
    <source>
        <dbReference type="ARBA" id="ARBA00009183"/>
    </source>
</evidence>
<evidence type="ECO:0000313" key="21">
    <source>
        <dbReference type="EMBL" id="GFT56993.1"/>
    </source>
</evidence>
<feature type="region of interest" description="Disordered" evidence="20">
    <location>
        <begin position="515"/>
        <end position="536"/>
    </location>
</feature>
<dbReference type="FunFam" id="3.50.50.60:FF:000159">
    <property type="entry name" value="Dimethylaniline monooxygenase [N-oxide-forming]"/>
    <property type="match status" value="1"/>
</dbReference>
<dbReference type="Proteomes" id="UP000887013">
    <property type="component" value="Unassembled WGS sequence"/>
</dbReference>
<evidence type="ECO:0000256" key="4">
    <source>
        <dbReference type="ARBA" id="ARBA00022630"/>
    </source>
</evidence>
<keyword evidence="6 18" id="KW-0256">Endoplasmic reticulum</keyword>